<dbReference type="Gene3D" id="1.20.1160.11">
    <property type="entry name" value="Paired amphipathic helix"/>
    <property type="match status" value="3"/>
</dbReference>
<dbReference type="InterPro" id="IPR031693">
    <property type="entry name" value="Sin3_C"/>
</dbReference>
<dbReference type="GeneID" id="105168187"/>
<dbReference type="InterPro" id="IPR039774">
    <property type="entry name" value="Sin3-like"/>
</dbReference>
<dbReference type="Pfam" id="PF08295">
    <property type="entry name" value="Sin3_corepress"/>
    <property type="match status" value="1"/>
</dbReference>
<dbReference type="PANTHER" id="PTHR12346">
    <property type="entry name" value="SIN3B-RELATED"/>
    <property type="match status" value="1"/>
</dbReference>
<feature type="region of interest" description="Disordered" evidence="6">
    <location>
        <begin position="247"/>
        <end position="288"/>
    </location>
</feature>
<feature type="compositionally biased region" description="Acidic residues" evidence="6">
    <location>
        <begin position="1006"/>
        <end position="1017"/>
    </location>
</feature>
<dbReference type="GO" id="GO:0000122">
    <property type="term" value="P:negative regulation of transcription by RNA polymerase II"/>
    <property type="evidence" value="ECO:0007669"/>
    <property type="project" value="TreeGrafter"/>
</dbReference>
<dbReference type="PROSITE" id="PS51477">
    <property type="entry name" value="PAH"/>
    <property type="match status" value="3"/>
</dbReference>
<evidence type="ECO:0000313" key="9">
    <source>
        <dbReference type="RefSeq" id="XP_011086447.1"/>
    </source>
</evidence>
<feature type="region of interest" description="Disordered" evidence="6">
    <location>
        <begin position="909"/>
        <end position="1032"/>
    </location>
</feature>
<feature type="region of interest" description="Disordered" evidence="6">
    <location>
        <begin position="196"/>
        <end position="230"/>
    </location>
</feature>
<accession>A0A6I9TLU2</accession>
<gene>
    <name evidence="9" type="primary">LOC105168187</name>
</gene>
<name>A0A6I9TLU2_SESIN</name>
<feature type="compositionally biased region" description="Basic residues" evidence="6">
    <location>
        <begin position="1345"/>
        <end position="1356"/>
    </location>
</feature>
<evidence type="ECO:0000256" key="5">
    <source>
        <dbReference type="PROSITE-ProRule" id="PRU00810"/>
    </source>
</evidence>
<dbReference type="InParanoid" id="A0A6I9TLU2"/>
<keyword evidence="2" id="KW-0678">Repressor</keyword>
<organism evidence="8 9">
    <name type="scientific">Sesamum indicum</name>
    <name type="common">Oriental sesame</name>
    <name type="synonym">Sesamum orientale</name>
    <dbReference type="NCBI Taxonomy" id="4182"/>
    <lineage>
        <taxon>Eukaryota</taxon>
        <taxon>Viridiplantae</taxon>
        <taxon>Streptophyta</taxon>
        <taxon>Embryophyta</taxon>
        <taxon>Tracheophyta</taxon>
        <taxon>Spermatophyta</taxon>
        <taxon>Magnoliopsida</taxon>
        <taxon>eudicotyledons</taxon>
        <taxon>Gunneridae</taxon>
        <taxon>Pentapetalae</taxon>
        <taxon>asterids</taxon>
        <taxon>lamiids</taxon>
        <taxon>Lamiales</taxon>
        <taxon>Pedaliaceae</taxon>
        <taxon>Sesamum</taxon>
    </lineage>
</organism>
<evidence type="ECO:0000256" key="2">
    <source>
        <dbReference type="ARBA" id="ARBA00022491"/>
    </source>
</evidence>
<keyword evidence="3" id="KW-0677">Repeat</keyword>
<dbReference type="KEGG" id="sind:105168187"/>
<dbReference type="Proteomes" id="UP000504604">
    <property type="component" value="Linkage group LG8"/>
</dbReference>
<feature type="region of interest" description="Disordered" evidence="6">
    <location>
        <begin position="717"/>
        <end position="775"/>
    </location>
</feature>
<dbReference type="SMART" id="SM00761">
    <property type="entry name" value="HDAC_interact"/>
    <property type="match status" value="1"/>
</dbReference>
<feature type="compositionally biased region" description="Basic and acidic residues" evidence="6">
    <location>
        <begin position="755"/>
        <end position="772"/>
    </location>
</feature>
<evidence type="ECO:0000256" key="1">
    <source>
        <dbReference type="ARBA" id="ARBA00004123"/>
    </source>
</evidence>
<dbReference type="PANTHER" id="PTHR12346:SF0">
    <property type="entry name" value="SIN3A, ISOFORM G"/>
    <property type="match status" value="1"/>
</dbReference>
<feature type="region of interest" description="Disordered" evidence="6">
    <location>
        <begin position="379"/>
        <end position="408"/>
    </location>
</feature>
<evidence type="ECO:0000256" key="4">
    <source>
        <dbReference type="ARBA" id="ARBA00023242"/>
    </source>
</evidence>
<protein>
    <submittedName>
        <fullName evidence="9">Paired amphipathic helix protein Sin3-like 3</fullName>
    </submittedName>
</protein>
<feature type="domain" description="Histone deacetylase interacting" evidence="7">
    <location>
        <begin position="443"/>
        <end position="543"/>
    </location>
</feature>
<feature type="compositionally biased region" description="Acidic residues" evidence="6">
    <location>
        <begin position="963"/>
        <end position="978"/>
    </location>
</feature>
<keyword evidence="8" id="KW-1185">Reference proteome</keyword>
<dbReference type="SUPFAM" id="SSF47762">
    <property type="entry name" value="PAH2 domain"/>
    <property type="match status" value="3"/>
</dbReference>
<evidence type="ECO:0000256" key="3">
    <source>
        <dbReference type="ARBA" id="ARBA00022737"/>
    </source>
</evidence>
<dbReference type="RefSeq" id="XP_011086447.1">
    <property type="nucleotide sequence ID" value="XM_011088145.2"/>
</dbReference>
<dbReference type="Pfam" id="PF02671">
    <property type="entry name" value="PAH"/>
    <property type="match status" value="2"/>
</dbReference>
<dbReference type="GO" id="GO:0003714">
    <property type="term" value="F:transcription corepressor activity"/>
    <property type="evidence" value="ECO:0007669"/>
    <property type="project" value="InterPro"/>
</dbReference>
<dbReference type="GO" id="GO:0000785">
    <property type="term" value="C:chromatin"/>
    <property type="evidence" value="ECO:0007669"/>
    <property type="project" value="TreeGrafter"/>
</dbReference>
<keyword evidence="4 5" id="KW-0539">Nucleus</keyword>
<evidence type="ECO:0000256" key="6">
    <source>
        <dbReference type="SAM" id="MobiDB-lite"/>
    </source>
</evidence>
<evidence type="ECO:0000259" key="7">
    <source>
        <dbReference type="SMART" id="SM00761"/>
    </source>
</evidence>
<feature type="region of interest" description="Disordered" evidence="6">
    <location>
        <begin position="1332"/>
        <end position="1356"/>
    </location>
</feature>
<feature type="compositionally biased region" description="Polar residues" evidence="6">
    <location>
        <begin position="936"/>
        <end position="952"/>
    </location>
</feature>
<dbReference type="GO" id="GO:0000118">
    <property type="term" value="C:histone deacetylase complex"/>
    <property type="evidence" value="ECO:0007669"/>
    <property type="project" value="TreeGrafter"/>
</dbReference>
<dbReference type="InterPro" id="IPR036600">
    <property type="entry name" value="PAH_sf"/>
</dbReference>
<dbReference type="OrthoDB" id="10265969at2759"/>
<dbReference type="InterPro" id="IPR003822">
    <property type="entry name" value="PAH"/>
</dbReference>
<feature type="compositionally biased region" description="Polar residues" evidence="6">
    <location>
        <begin position="196"/>
        <end position="211"/>
    </location>
</feature>
<dbReference type="Pfam" id="PF16879">
    <property type="entry name" value="Sin3a_C"/>
    <property type="match status" value="1"/>
</dbReference>
<reference evidence="9" key="1">
    <citation type="submission" date="2025-08" db="UniProtKB">
        <authorList>
            <consortium name="RefSeq"/>
        </authorList>
    </citation>
    <scope>IDENTIFICATION</scope>
</reference>
<dbReference type="FunFam" id="1.20.1160.11:FF:000001">
    <property type="entry name" value="Paired amphipathic helix protein Sin3"/>
    <property type="match status" value="1"/>
</dbReference>
<sequence length="1356" mass="154719">MKRSRDDAFVSSQLKRPAISPLVEPSGQAQMSTASSAQRLTTTDALSYLKTVKEIFQDKRDKYDDFLEVMKDFKAQRIDTSGVILRVKELFKGNRDLILGFNTFLPKGYEITLPPEDEPFQKKKPVEFEEAISFVNKIKTRFQGDDHVYKAFLDILNMYRKDNKSITEVYQEVSVLFQEHADLLVEFTHFLPDTSGSASIQYPQPGRNHTLNGDDRGSPMTASRPIQIEKKPAVSYAVRDQYINHHGSEQWNHVEKEKEKREDKENNEWERDDSLDHKRKSARRDDSMTDLFHRGMQDPESAFLEKVKERLPDPEINKKISDCVRPYKSKFVTAAQFRTLVASLLGTHPELMEACEDFITYIEKTGSLRNNKQVFRSLKVDGDGEDHDREDREKNKDHDNRERERHDRGLAFSNKDVLGQKMPSYASKEKFMWKSIQDLDLSNCERCTPSYRLLPQNYPIPSASRRTKIGARVLNDHWVSVTSGSEDYSFKHMRKNQYEESLFRCEDDRFELDMLLESVNATAKRVEELLDSMNSHTNKTDSSFCIEDHLTALNLRCIERLYGDHGLDVMDVLRKNAPLALPVILTRLKQKQEEWARCRADFNKVWAEIYAKNYHKSLDHRSFYFKQQDTKNLSAKALLSEIREMSEKNLNEDEMVLCVGAGYKQPIRPHMQFEYPDPEIQEDLYQLMKYSCGEVCTPEQRDKVMKIWTTFIEQVLGVPPRPPSSEGKEDAFKAKNQTPKSVDDIGEKNGSPVDEAAHCKTSDLSKARDERLPNPCSSRVRAAHGNYGVNADGSPSADNIASKSEILCNVPQNRHMQTDASMMSAKSWASKQAGFLEEVAQKASGQKSINDENASATWKGPDYATADCGMEAMPSQKSQDGVITKPTLSSIGTVPEEVRAQKCHEEIIARTKSEREEGELSPNRNLEENSFAAFENTGTKTEQTPRKSTPRTTVIGEGMSVEEVGEETDAIADDEGEESAQGSSDSENASENVDVSASESANGEECSPEEPDDDGDHENDHKAESEGEADDVADVHDAEGMMTLSDRFLQTVKPLTMKVPMALHGKEKNSQIFYGNDSFYLLFRLHQMLYERMHSAKLHSSSHENKWKILNDAKPTDSYARFKDALHSLLNGSFDNAKFEDECRAIIGAQSYILFTLDKLIHKLVKQLQTIATEEIDNKLLQLYAYERSRNPETFADAVYLENARFLLPEDNLYRIECLPSPMRLTIQLMKNEHDKLEPTAVSMDPNFAAYLNDELLRSVVRERKDKPGVFLKRNKRKFSTGDEIADTSKAMEGLIIRNGVEMKVNCSTFKAAYVLDTEDFLYRKRSRRRNLYQNSGPSGTSSRSSHRAKRCKLFT</sequence>
<feature type="compositionally biased region" description="Basic and acidic residues" evidence="6">
    <location>
        <begin position="247"/>
        <end position="276"/>
    </location>
</feature>
<dbReference type="InterPro" id="IPR013194">
    <property type="entry name" value="HDAC_interact_dom"/>
</dbReference>
<comment type="subcellular location">
    <subcellularLocation>
        <location evidence="1 5">Nucleus</location>
    </subcellularLocation>
</comment>
<evidence type="ECO:0000313" key="8">
    <source>
        <dbReference type="Proteomes" id="UP000504604"/>
    </source>
</evidence>
<feature type="compositionally biased region" description="Polar residues" evidence="6">
    <location>
        <begin position="980"/>
        <end position="1001"/>
    </location>
</feature>
<dbReference type="FunFam" id="1.20.1160.11:FF:000003">
    <property type="entry name" value="Paired amphipathic helix SIN3-like protein"/>
    <property type="match status" value="1"/>
</dbReference>
<proteinExistence type="predicted"/>